<evidence type="ECO:0000256" key="4">
    <source>
        <dbReference type="ARBA" id="ARBA00035302"/>
    </source>
</evidence>
<evidence type="ECO:0000256" key="3">
    <source>
        <dbReference type="ARBA" id="ARBA00023274"/>
    </source>
</evidence>
<evidence type="ECO:0000313" key="6">
    <source>
        <dbReference type="WBParaSite" id="Minc3s00015g00980"/>
    </source>
</evidence>
<evidence type="ECO:0000256" key="2">
    <source>
        <dbReference type="ARBA" id="ARBA00022980"/>
    </source>
</evidence>
<name>A0A914KHY6_MELIC</name>
<evidence type="ECO:0000313" key="5">
    <source>
        <dbReference type="Proteomes" id="UP000887563"/>
    </source>
</evidence>
<reference evidence="6" key="1">
    <citation type="submission" date="2022-11" db="UniProtKB">
        <authorList>
            <consortium name="WormBaseParasite"/>
        </authorList>
    </citation>
    <scope>IDENTIFICATION</scope>
</reference>
<sequence length="266" mass="30778">MNKLNRICVTSLLTNYRCLQQIRNSYNYPITFEKVVFPPDGKFQLPAMPPEPVYDEALGEVKKKLNRRMIEARGYEPIHTELIHKQFGLAAISGGLITGADFAYLQLIHKQFGLAAISGGLITGADFAYLQEHVNKLLKKNQFAVWRVDAPWLPRTRRLRGTKRGGGKGPIHHFETPVRAGRIILEVGGYILEAEARAILMTCLQRFPFPIEFVSDELLQRRRDVEVKIKEQNENKFDWDTMIKYNMQGCQYWLSPYDVIWKCKYK</sequence>
<dbReference type="GO" id="GO:0032543">
    <property type="term" value="P:mitochondrial translation"/>
    <property type="evidence" value="ECO:0007669"/>
    <property type="project" value="TreeGrafter"/>
</dbReference>
<dbReference type="WBParaSite" id="Minc3s00015g00980">
    <property type="protein sequence ID" value="Minc3s00015g00980"/>
    <property type="gene ID" value="Minc3s00015g00980"/>
</dbReference>
<dbReference type="Proteomes" id="UP000887563">
    <property type="component" value="Unplaced"/>
</dbReference>
<comment type="similarity">
    <text evidence="1">Belongs to the universal ribosomal protein uL16 family.</text>
</comment>
<keyword evidence="5" id="KW-1185">Reference proteome</keyword>
<keyword evidence="2" id="KW-0689">Ribosomal protein</keyword>
<dbReference type="PANTHER" id="PTHR12220">
    <property type="entry name" value="50S/60S RIBOSOMAL PROTEIN L16"/>
    <property type="match status" value="1"/>
</dbReference>
<dbReference type="Gene3D" id="3.90.1170.10">
    <property type="entry name" value="Ribosomal protein L10e/L16"/>
    <property type="match status" value="1"/>
</dbReference>
<proteinExistence type="inferred from homology"/>
<dbReference type="InterPro" id="IPR047873">
    <property type="entry name" value="Ribosomal_uL16"/>
</dbReference>
<dbReference type="InterPro" id="IPR036920">
    <property type="entry name" value="Ribosomal_uL16_sf"/>
</dbReference>
<dbReference type="PANTHER" id="PTHR12220:SF13">
    <property type="entry name" value="LARGE RIBOSOMAL SUBUNIT PROTEIN UL16M"/>
    <property type="match status" value="1"/>
</dbReference>
<keyword evidence="3" id="KW-0687">Ribonucleoprotein</keyword>
<dbReference type="Pfam" id="PF00252">
    <property type="entry name" value="Ribosomal_L16"/>
    <property type="match status" value="1"/>
</dbReference>
<protein>
    <recommendedName>
        <fullName evidence="4">Large ribosomal subunit protein uL16m</fullName>
    </recommendedName>
</protein>
<accession>A0A914KHY6</accession>
<organism evidence="5 6">
    <name type="scientific">Meloidogyne incognita</name>
    <name type="common">Southern root-knot nematode worm</name>
    <name type="synonym">Oxyuris incognita</name>
    <dbReference type="NCBI Taxonomy" id="6306"/>
    <lineage>
        <taxon>Eukaryota</taxon>
        <taxon>Metazoa</taxon>
        <taxon>Ecdysozoa</taxon>
        <taxon>Nematoda</taxon>
        <taxon>Chromadorea</taxon>
        <taxon>Rhabditida</taxon>
        <taxon>Tylenchina</taxon>
        <taxon>Tylenchomorpha</taxon>
        <taxon>Tylenchoidea</taxon>
        <taxon>Meloidogynidae</taxon>
        <taxon>Meloidogyninae</taxon>
        <taxon>Meloidogyne</taxon>
        <taxon>Meloidogyne incognita group</taxon>
    </lineage>
</organism>
<dbReference type="InterPro" id="IPR000114">
    <property type="entry name" value="Ribosomal_uL16_bact-type"/>
</dbReference>
<dbReference type="GO" id="GO:0019843">
    <property type="term" value="F:rRNA binding"/>
    <property type="evidence" value="ECO:0007669"/>
    <property type="project" value="InterPro"/>
</dbReference>
<evidence type="ECO:0000256" key="1">
    <source>
        <dbReference type="ARBA" id="ARBA00008931"/>
    </source>
</evidence>
<dbReference type="SUPFAM" id="SSF54686">
    <property type="entry name" value="Ribosomal protein L16p/L10e"/>
    <property type="match status" value="1"/>
</dbReference>
<dbReference type="GO" id="GO:0003735">
    <property type="term" value="F:structural constituent of ribosome"/>
    <property type="evidence" value="ECO:0007669"/>
    <property type="project" value="InterPro"/>
</dbReference>
<dbReference type="AlphaFoldDB" id="A0A914KHY6"/>
<dbReference type="GO" id="GO:0005762">
    <property type="term" value="C:mitochondrial large ribosomal subunit"/>
    <property type="evidence" value="ECO:0007669"/>
    <property type="project" value="TreeGrafter"/>
</dbReference>